<keyword evidence="2" id="KW-1185">Reference proteome</keyword>
<accession>A0A8S1W9U6</accession>
<dbReference type="EMBL" id="CAJJDP010000084">
    <property type="protein sequence ID" value="CAD8185322.1"/>
    <property type="molecule type" value="Genomic_DNA"/>
</dbReference>
<dbReference type="Proteomes" id="UP000683925">
    <property type="component" value="Unassembled WGS sequence"/>
</dbReference>
<evidence type="ECO:0000313" key="2">
    <source>
        <dbReference type="Proteomes" id="UP000683925"/>
    </source>
</evidence>
<dbReference type="AlphaFoldDB" id="A0A8S1W9U6"/>
<comment type="caution">
    <text evidence="1">The sequence shown here is derived from an EMBL/GenBank/DDBJ whole genome shotgun (WGS) entry which is preliminary data.</text>
</comment>
<sequence>MSAQYLNSQQAQEVNLDSIKSNKQSSSLFPFGVSRIAPNSVMNLPTPNFLATPSLVAKKNESMQLHT</sequence>
<protein>
    <submittedName>
        <fullName evidence="1">Uncharacterized protein</fullName>
    </submittedName>
</protein>
<gene>
    <name evidence="1" type="ORF">POCTA_138.1.T0850116</name>
</gene>
<reference evidence="1" key="1">
    <citation type="submission" date="2021-01" db="EMBL/GenBank/DDBJ databases">
        <authorList>
            <consortium name="Genoscope - CEA"/>
            <person name="William W."/>
        </authorList>
    </citation>
    <scope>NUCLEOTIDE SEQUENCE</scope>
</reference>
<organism evidence="1 2">
    <name type="scientific">Paramecium octaurelia</name>
    <dbReference type="NCBI Taxonomy" id="43137"/>
    <lineage>
        <taxon>Eukaryota</taxon>
        <taxon>Sar</taxon>
        <taxon>Alveolata</taxon>
        <taxon>Ciliophora</taxon>
        <taxon>Intramacronucleata</taxon>
        <taxon>Oligohymenophorea</taxon>
        <taxon>Peniculida</taxon>
        <taxon>Parameciidae</taxon>
        <taxon>Paramecium</taxon>
    </lineage>
</organism>
<evidence type="ECO:0000313" key="1">
    <source>
        <dbReference type="EMBL" id="CAD8185322.1"/>
    </source>
</evidence>
<proteinExistence type="predicted"/>
<name>A0A8S1W9U6_PAROT</name>